<proteinExistence type="predicted"/>
<dbReference type="EMBL" id="CP000360">
    <property type="protein sequence ID" value="ABF43278.1"/>
    <property type="molecule type" value="Genomic_DNA"/>
</dbReference>
<dbReference type="InterPro" id="IPR036457">
    <property type="entry name" value="PPM-type-like_dom_sf"/>
</dbReference>
<dbReference type="EnsemblBacteria" id="ABF43278">
    <property type="protein sequence ID" value="ABF43278"/>
    <property type="gene ID" value="Acid345_4278"/>
</dbReference>
<organism evidence="3 4">
    <name type="scientific">Koribacter versatilis (strain Ellin345)</name>
    <dbReference type="NCBI Taxonomy" id="204669"/>
    <lineage>
        <taxon>Bacteria</taxon>
        <taxon>Pseudomonadati</taxon>
        <taxon>Acidobacteriota</taxon>
        <taxon>Terriglobia</taxon>
        <taxon>Terriglobales</taxon>
        <taxon>Candidatus Korobacteraceae</taxon>
        <taxon>Candidatus Korobacter</taxon>
    </lineage>
</organism>
<dbReference type="Proteomes" id="UP000002432">
    <property type="component" value="Chromosome"/>
</dbReference>
<dbReference type="InterPro" id="IPR001932">
    <property type="entry name" value="PPM-type_phosphatase-like_dom"/>
</dbReference>
<dbReference type="Gene3D" id="3.60.40.10">
    <property type="entry name" value="PPM-type phosphatase domain"/>
    <property type="match status" value="1"/>
</dbReference>
<dbReference type="STRING" id="204669.Acid345_4278"/>
<dbReference type="PANTHER" id="PTHR43156:SF2">
    <property type="entry name" value="STAGE II SPORULATION PROTEIN E"/>
    <property type="match status" value="1"/>
</dbReference>
<dbReference type="AlphaFoldDB" id="Q1IIM2"/>
<dbReference type="eggNOG" id="COG2208">
    <property type="taxonomic scope" value="Bacteria"/>
</dbReference>
<dbReference type="GO" id="GO:0016791">
    <property type="term" value="F:phosphatase activity"/>
    <property type="evidence" value="ECO:0007669"/>
    <property type="project" value="TreeGrafter"/>
</dbReference>
<reference evidence="3 4" key="1">
    <citation type="journal article" date="2009" name="Appl. Environ. Microbiol.">
        <title>Three genomes from the phylum Acidobacteria provide insight into the lifestyles of these microorganisms in soils.</title>
        <authorList>
            <person name="Ward N.L."/>
            <person name="Challacombe J.F."/>
            <person name="Janssen P.H."/>
            <person name="Henrissat B."/>
            <person name="Coutinho P.M."/>
            <person name="Wu M."/>
            <person name="Xie G."/>
            <person name="Haft D.H."/>
            <person name="Sait M."/>
            <person name="Badger J."/>
            <person name="Barabote R.D."/>
            <person name="Bradley B."/>
            <person name="Brettin T.S."/>
            <person name="Brinkac L.M."/>
            <person name="Bruce D."/>
            <person name="Creasy T."/>
            <person name="Daugherty S.C."/>
            <person name="Davidsen T.M."/>
            <person name="DeBoy R.T."/>
            <person name="Detter J.C."/>
            <person name="Dodson R.J."/>
            <person name="Durkin A.S."/>
            <person name="Ganapathy A."/>
            <person name="Gwinn-Giglio M."/>
            <person name="Han C.S."/>
            <person name="Khouri H."/>
            <person name="Kiss H."/>
            <person name="Kothari S.P."/>
            <person name="Madupu R."/>
            <person name="Nelson K.E."/>
            <person name="Nelson W.C."/>
            <person name="Paulsen I."/>
            <person name="Penn K."/>
            <person name="Ren Q."/>
            <person name="Rosovitz M.J."/>
            <person name="Selengut J.D."/>
            <person name="Shrivastava S."/>
            <person name="Sullivan S.A."/>
            <person name="Tapia R."/>
            <person name="Thompson L.S."/>
            <person name="Watkins K.L."/>
            <person name="Yang Q."/>
            <person name="Yu C."/>
            <person name="Zafar N."/>
            <person name="Zhou L."/>
            <person name="Kuske C.R."/>
        </authorList>
    </citation>
    <scope>NUCLEOTIDE SEQUENCE [LARGE SCALE GENOMIC DNA]</scope>
    <source>
        <strain evidence="3 4">Ellin345</strain>
    </source>
</reference>
<evidence type="ECO:0000259" key="2">
    <source>
        <dbReference type="SMART" id="SM00331"/>
    </source>
</evidence>
<sequence length="253" mass="27809">MFSLFRHETHQYRKPQPANMPDHPQIHFFALYRGARTGGDFYDFAAVNGRILMFFCDISGNRDEALHIAASVQETFQKNAAELFSGSDINESDRLSDLMLSLNRSIIDVAGGPRYTPAFLACMEPGSGMLTYINAGHLPALVRDSDGITTLDASGLPLGLFTHSTHDAQICVALPGSSLLLVSRGLVETKRHHEEFGIDRVKNSMLEARFVDARELCAAMHAAAQEFLDNKQPDNDLTTLAMVRPQAAAQTTV</sequence>
<dbReference type="KEGG" id="aba:Acid345_4278"/>
<evidence type="ECO:0000256" key="1">
    <source>
        <dbReference type="ARBA" id="ARBA00022801"/>
    </source>
</evidence>
<dbReference type="RefSeq" id="WP_011525075.1">
    <property type="nucleotide sequence ID" value="NC_008009.1"/>
</dbReference>
<keyword evidence="1" id="KW-0378">Hydrolase</keyword>
<name>Q1IIM2_KORVE</name>
<dbReference type="Pfam" id="PF07228">
    <property type="entry name" value="SpoIIE"/>
    <property type="match status" value="1"/>
</dbReference>
<dbReference type="InterPro" id="IPR052016">
    <property type="entry name" value="Bact_Sigma-Reg"/>
</dbReference>
<evidence type="ECO:0000313" key="3">
    <source>
        <dbReference type="EMBL" id="ABF43278.1"/>
    </source>
</evidence>
<dbReference type="OrthoDB" id="115817at2"/>
<accession>Q1IIM2</accession>
<protein>
    <submittedName>
        <fullName evidence="3">Serine phosphatase</fullName>
    </submittedName>
</protein>
<gene>
    <name evidence="3" type="ordered locus">Acid345_4278</name>
</gene>
<dbReference type="PANTHER" id="PTHR43156">
    <property type="entry name" value="STAGE II SPORULATION PROTEIN E-RELATED"/>
    <property type="match status" value="1"/>
</dbReference>
<feature type="domain" description="PPM-type phosphatase" evidence="2">
    <location>
        <begin position="23"/>
        <end position="244"/>
    </location>
</feature>
<dbReference type="SMART" id="SM00331">
    <property type="entry name" value="PP2C_SIG"/>
    <property type="match status" value="1"/>
</dbReference>
<dbReference type="HOGENOM" id="CLU_1097458_0_0_0"/>
<keyword evidence="4" id="KW-1185">Reference proteome</keyword>
<evidence type="ECO:0000313" key="4">
    <source>
        <dbReference type="Proteomes" id="UP000002432"/>
    </source>
</evidence>